<dbReference type="AlphaFoldDB" id="A0AAE4FM16"/>
<dbReference type="Proteomes" id="UP001182303">
    <property type="component" value="Unassembled WGS sequence"/>
</dbReference>
<protein>
    <submittedName>
        <fullName evidence="1">Uncharacterized protein</fullName>
    </submittedName>
</protein>
<name>A0AAE4FM16_CLOSG</name>
<comment type="caution">
    <text evidence="1">The sequence shown here is derived from an EMBL/GenBank/DDBJ whole genome shotgun (WGS) entry which is preliminary data.</text>
</comment>
<gene>
    <name evidence="1" type="ORF">P9J83_11410</name>
</gene>
<reference evidence="1" key="1">
    <citation type="submission" date="2023-04" db="EMBL/GenBank/DDBJ databases">
        <title>Assessment of the microbiological origin of a defect in Grana Padano cheese.</title>
        <authorList>
            <person name="Zago M."/>
            <person name="Rossetti L."/>
            <person name="Bonvini B."/>
            <person name="Carminati D."/>
            <person name="Giraffa G."/>
        </authorList>
    </citation>
    <scope>NUCLEOTIDE SEQUENCE</scope>
    <source>
        <strain evidence="1">4990</strain>
    </source>
</reference>
<dbReference type="RefSeq" id="WP_310943813.1">
    <property type="nucleotide sequence ID" value="NZ_JARUIS010000016.1"/>
</dbReference>
<accession>A0AAE4FM16</accession>
<evidence type="ECO:0000313" key="1">
    <source>
        <dbReference type="EMBL" id="MDS1004099.1"/>
    </source>
</evidence>
<evidence type="ECO:0000313" key="2">
    <source>
        <dbReference type="Proteomes" id="UP001182303"/>
    </source>
</evidence>
<dbReference type="EMBL" id="JARUIS010000016">
    <property type="protein sequence ID" value="MDS1004099.1"/>
    <property type="molecule type" value="Genomic_DNA"/>
</dbReference>
<sequence>MKDEYSLLNNIEVDFSQYTIETVDDIEKKKMMKKFIDSKNKKIYGIRRIF</sequence>
<organism evidence="1 2">
    <name type="scientific">Clostridium sporogenes</name>
    <dbReference type="NCBI Taxonomy" id="1509"/>
    <lineage>
        <taxon>Bacteria</taxon>
        <taxon>Bacillati</taxon>
        <taxon>Bacillota</taxon>
        <taxon>Clostridia</taxon>
        <taxon>Eubacteriales</taxon>
        <taxon>Clostridiaceae</taxon>
        <taxon>Clostridium</taxon>
    </lineage>
</organism>
<proteinExistence type="predicted"/>